<accession>A0ABY2D263</accession>
<feature type="non-terminal residue" evidence="1">
    <location>
        <position position="1"/>
    </location>
</feature>
<dbReference type="SUPFAM" id="SSF53850">
    <property type="entry name" value="Periplasmic binding protein-like II"/>
    <property type="match status" value="1"/>
</dbReference>
<dbReference type="EMBL" id="SLTR01000428">
    <property type="protein sequence ID" value="TDA85970.1"/>
    <property type="molecule type" value="Genomic_DNA"/>
</dbReference>
<organism evidence="1 2">
    <name type="scientific">Halomonas marinisediminis</name>
    <dbReference type="NCBI Taxonomy" id="2546095"/>
    <lineage>
        <taxon>Bacteria</taxon>
        <taxon>Pseudomonadati</taxon>
        <taxon>Pseudomonadota</taxon>
        <taxon>Gammaproteobacteria</taxon>
        <taxon>Oceanospirillales</taxon>
        <taxon>Halomonadaceae</taxon>
        <taxon>Halomonas</taxon>
    </lineage>
</organism>
<evidence type="ECO:0000313" key="2">
    <source>
        <dbReference type="Proteomes" id="UP000294823"/>
    </source>
</evidence>
<protein>
    <submittedName>
        <fullName evidence="1">Phosphate ABC transporter substrate-binding protein</fullName>
    </submittedName>
</protein>
<gene>
    <name evidence="1" type="ORF">E0702_17270</name>
</gene>
<name>A0ABY2D263_9GAMM</name>
<keyword evidence="2" id="KW-1185">Reference proteome</keyword>
<dbReference type="Proteomes" id="UP000294823">
    <property type="component" value="Unassembled WGS sequence"/>
</dbReference>
<reference evidence="1 2" key="1">
    <citation type="submission" date="2019-03" db="EMBL/GenBank/DDBJ databases">
        <title>Halomonas marinisediminis sp. nov., a moderately halophilic bacterium isolated from the Bohai Gulf.</title>
        <authorList>
            <person name="Ji X."/>
        </authorList>
    </citation>
    <scope>NUCLEOTIDE SEQUENCE [LARGE SCALE GENOMIC DNA]</scope>
    <source>
        <strain evidence="1 2">204</strain>
    </source>
</reference>
<evidence type="ECO:0000313" key="1">
    <source>
        <dbReference type="EMBL" id="TDA85970.1"/>
    </source>
</evidence>
<feature type="non-terminal residue" evidence="1">
    <location>
        <position position="91"/>
    </location>
</feature>
<proteinExistence type="predicted"/>
<comment type="caution">
    <text evidence="1">The sequence shown here is derived from an EMBL/GenBank/DDBJ whole genome shotgun (WGS) entry which is preliminary data.</text>
</comment>
<dbReference type="Gene3D" id="3.40.190.10">
    <property type="entry name" value="Periplasmic binding protein-like II"/>
    <property type="match status" value="2"/>
</dbReference>
<sequence>GMRSQFPQINASFKGQNGSLGVAGYVSQDYGEGAITYVEYSYAMKSGFPVVKVLNKAGYYVEPTYQSVAVALMAAQINPDLTQNLDGVYNN</sequence>